<evidence type="ECO:0000313" key="3">
    <source>
        <dbReference type="Proteomes" id="UP001156441"/>
    </source>
</evidence>
<dbReference type="InterPro" id="IPR000073">
    <property type="entry name" value="AB_hydrolase_1"/>
</dbReference>
<evidence type="ECO:0000313" key="2">
    <source>
        <dbReference type="EMBL" id="MCT2585496.1"/>
    </source>
</evidence>
<evidence type="ECO:0000259" key="1">
    <source>
        <dbReference type="Pfam" id="PF00561"/>
    </source>
</evidence>
<gene>
    <name evidence="2" type="ORF">JT362_20445</name>
</gene>
<dbReference type="RefSeq" id="WP_260193091.1">
    <property type="nucleotide sequence ID" value="NZ_JAFFZE010000015.1"/>
</dbReference>
<dbReference type="Gene3D" id="3.40.50.1820">
    <property type="entry name" value="alpha/beta hydrolase"/>
    <property type="match status" value="1"/>
</dbReference>
<keyword evidence="2" id="KW-0378">Hydrolase</keyword>
<dbReference type="PRINTS" id="PR00111">
    <property type="entry name" value="ABHYDROLASE"/>
</dbReference>
<feature type="domain" description="AB hydrolase-1" evidence="1">
    <location>
        <begin position="28"/>
        <end position="148"/>
    </location>
</feature>
<proteinExistence type="predicted"/>
<accession>A0ABT2JCJ4</accession>
<keyword evidence="3" id="KW-1185">Reference proteome</keyword>
<dbReference type="EMBL" id="JAFFZE010000015">
    <property type="protein sequence ID" value="MCT2585496.1"/>
    <property type="molecule type" value="Genomic_DNA"/>
</dbReference>
<dbReference type="PANTHER" id="PTHR43798">
    <property type="entry name" value="MONOACYLGLYCEROL LIPASE"/>
    <property type="match status" value="1"/>
</dbReference>
<comment type="caution">
    <text evidence="2">The sequence shown here is derived from an EMBL/GenBank/DDBJ whole genome shotgun (WGS) entry which is preliminary data.</text>
</comment>
<dbReference type="PANTHER" id="PTHR43798:SF33">
    <property type="entry name" value="HYDROLASE, PUTATIVE (AFU_ORTHOLOGUE AFUA_2G14860)-RELATED"/>
    <property type="match status" value="1"/>
</dbReference>
<organism evidence="2 3">
    <name type="scientific">Actinophytocola gossypii</name>
    <dbReference type="NCBI Taxonomy" id="2812003"/>
    <lineage>
        <taxon>Bacteria</taxon>
        <taxon>Bacillati</taxon>
        <taxon>Actinomycetota</taxon>
        <taxon>Actinomycetes</taxon>
        <taxon>Pseudonocardiales</taxon>
        <taxon>Pseudonocardiaceae</taxon>
    </lineage>
</organism>
<dbReference type="SUPFAM" id="SSF53474">
    <property type="entry name" value="alpha/beta-Hydrolases"/>
    <property type="match status" value="1"/>
</dbReference>
<name>A0ABT2JCJ4_9PSEU</name>
<reference evidence="2 3" key="1">
    <citation type="submission" date="2021-02" db="EMBL/GenBank/DDBJ databases">
        <title>Actinophytocola xerophila sp. nov., isolated from soil of cotton cropping field.</title>
        <authorList>
            <person name="Huang R."/>
            <person name="Chen X."/>
            <person name="Ge X."/>
            <person name="Liu W."/>
        </authorList>
    </citation>
    <scope>NUCLEOTIDE SEQUENCE [LARGE SCALE GENOMIC DNA]</scope>
    <source>
        <strain evidence="2 3">S1-96</strain>
    </source>
</reference>
<dbReference type="InterPro" id="IPR029058">
    <property type="entry name" value="AB_hydrolase_fold"/>
</dbReference>
<dbReference type="Pfam" id="PF00561">
    <property type="entry name" value="Abhydrolase_1"/>
    <property type="match status" value="1"/>
</dbReference>
<sequence>MPGPVGRAVPVTGGELWVHVWGEPDAEPVLAVHGITASGMAWNAVADRLSTPMVAPDLRGRGRSVAAGPYGMAGHAEDCVRVLDALGIERARVVGHSMGGFVAAVFAHRHPDRVARLVLVDGGAPLAAPDGDPDALLGPAAERLRMTFPSRDAYRDFWRAHPAFRDWSPAVEAYVDHDLGPDGRSRVAEEAMRADFVDLHHGAAGRDAFAALPEGTPFLRAERGLLDEVPPLYPDPPPGLDVRSVPDSNHYSILFAHAGVVAAALD</sequence>
<dbReference type="GO" id="GO:0016787">
    <property type="term" value="F:hydrolase activity"/>
    <property type="evidence" value="ECO:0007669"/>
    <property type="project" value="UniProtKB-KW"/>
</dbReference>
<dbReference type="InterPro" id="IPR050266">
    <property type="entry name" value="AB_hydrolase_sf"/>
</dbReference>
<protein>
    <submittedName>
        <fullName evidence="2">Alpha/beta fold hydrolase</fullName>
    </submittedName>
</protein>
<dbReference type="Proteomes" id="UP001156441">
    <property type="component" value="Unassembled WGS sequence"/>
</dbReference>